<keyword evidence="1" id="KW-1133">Transmembrane helix</keyword>
<evidence type="ECO:0000313" key="2">
    <source>
        <dbReference type="EMBL" id="ABG50321.1"/>
    </source>
</evidence>
<organism evidence="2">
    <name type="scientific">Trichodesmium erythraeum (strain IMS101)</name>
    <dbReference type="NCBI Taxonomy" id="203124"/>
    <lineage>
        <taxon>Bacteria</taxon>
        <taxon>Bacillati</taxon>
        <taxon>Cyanobacteriota</taxon>
        <taxon>Cyanophyceae</taxon>
        <taxon>Oscillatoriophycideae</taxon>
        <taxon>Oscillatoriales</taxon>
        <taxon>Microcoleaceae</taxon>
        <taxon>Trichodesmium</taxon>
    </lineage>
</organism>
<accession>Q117K3</accession>
<dbReference type="HOGENOM" id="CLU_2496954_0_0_3"/>
<dbReference type="EMBL" id="CP000393">
    <property type="protein sequence ID" value="ABG50321.1"/>
    <property type="molecule type" value="Genomic_DNA"/>
</dbReference>
<dbReference type="AlphaFoldDB" id="Q117K3"/>
<dbReference type="KEGG" id="ter:Tery_0923"/>
<sequence>MLRHYLDFDLDLDLDLLILTFMPCTIIFTLWASAVQQSQPYQFNLILDDKRNQVASNAMACHDGRVSTLMFRPATWMVNSRDSKSN</sequence>
<evidence type="ECO:0000256" key="1">
    <source>
        <dbReference type="SAM" id="Phobius"/>
    </source>
</evidence>
<keyword evidence="1" id="KW-0812">Transmembrane</keyword>
<proteinExistence type="predicted"/>
<keyword evidence="1" id="KW-0472">Membrane</keyword>
<name>Q117K3_TRIEI</name>
<protein>
    <submittedName>
        <fullName evidence="2">Uncharacterized protein</fullName>
    </submittedName>
</protein>
<feature type="transmembrane region" description="Helical" evidence="1">
    <location>
        <begin position="16"/>
        <end position="35"/>
    </location>
</feature>
<reference evidence="2" key="1">
    <citation type="submission" date="2006-06" db="EMBL/GenBank/DDBJ databases">
        <title>Complete sequence of Trichodesmium erythraeum IMS101.</title>
        <authorList>
            <consortium name="US DOE Joint Genome Institute"/>
            <person name="Copeland A."/>
            <person name="Lucas S."/>
            <person name="Lapidus A."/>
            <person name="Barry K."/>
            <person name="Detter J.C."/>
            <person name="Glavina del Rio T."/>
            <person name="Hammon N."/>
            <person name="Israni S."/>
            <person name="Dalin E."/>
            <person name="Tice H."/>
            <person name="Pitluck S."/>
            <person name="Kiss H."/>
            <person name="Munk A.C."/>
            <person name="Brettin T."/>
            <person name="Bruce D."/>
            <person name="Han C."/>
            <person name="Tapia R."/>
            <person name="Gilna P."/>
            <person name="Schmutz J."/>
            <person name="Larimer F."/>
            <person name="Land M."/>
            <person name="Hauser L."/>
            <person name="Kyrpides N."/>
            <person name="Kim E."/>
            <person name="Richardson P."/>
        </authorList>
    </citation>
    <scope>NUCLEOTIDE SEQUENCE [LARGE SCALE GENOMIC DNA]</scope>
    <source>
        <strain evidence="2">IMS101</strain>
    </source>
</reference>
<gene>
    <name evidence="2" type="ordered locus">Tery_0923</name>
</gene>